<keyword evidence="2" id="KW-1185">Reference proteome</keyword>
<accession>A0ABN8N2V2</accession>
<name>A0ABN8N2V2_9CNID</name>
<protein>
    <recommendedName>
        <fullName evidence="3">Gem-associated protein 4</fullName>
    </recommendedName>
</protein>
<evidence type="ECO:0008006" key="3">
    <source>
        <dbReference type="Google" id="ProtNLM"/>
    </source>
</evidence>
<comment type="caution">
    <text evidence="1">The sequence shown here is derived from an EMBL/GenBank/DDBJ whole genome shotgun (WGS) entry which is preliminary data.</text>
</comment>
<evidence type="ECO:0000313" key="2">
    <source>
        <dbReference type="Proteomes" id="UP001159405"/>
    </source>
</evidence>
<dbReference type="PANTHER" id="PTHR15571:SF2">
    <property type="entry name" value="GEM-ASSOCIATED PROTEIN 4"/>
    <property type="match status" value="1"/>
</dbReference>
<reference evidence="1 2" key="1">
    <citation type="submission" date="2022-05" db="EMBL/GenBank/DDBJ databases">
        <authorList>
            <consortium name="Genoscope - CEA"/>
            <person name="William W."/>
        </authorList>
    </citation>
    <scope>NUCLEOTIDE SEQUENCE [LARGE SCALE GENOMIC DNA]</scope>
</reference>
<gene>
    <name evidence="1" type="ORF">PLOB_00047912</name>
</gene>
<sequence>MAALLKVFASYVRENSVKRRGSTAGFREMNYCPETVLVHSAFLLAETVQKLDEIEKDKCSQVVKIVTGTVREITREVLHENTRKLRQIEVREIEFKIHSWVFYSLLKRSDCHDLGESLEEEDYFDSFPPLPQFGINFYLELVQELEWGELLVECLFAVGLTNITALLKDIIKCLIQEPRYKDLSLFLCLFNSLLIPGEQSLFPEKEKMEIGDTHRIQSWSLLLLQGVTSLTKDYACWPEAQMDIIKGVIDLMFTALIDFNLRELYNQRWSQDNVSITPVSMELDHDNHEKINTHDINNCDVSYEATACIDILCQVIVKDWRETFHWISSEKTNGSSGELDWSSWNTLHKWLIKLYAVVCWLASHSHNSRIVEAALTLQPGLTQYIMKYCTNKELLWIDGFKKGELMALSKCHIEEEFNPPTESVDLLLFQPETSEEQFQFYLHRVNRRLEGYKECFDWLLNGEEFHGESEWLECMRNNAVQLSDIEHAFKMIDIICMQRQLLSCDEGSTDNTYRGVREILLSLYSTFPSATQEQIIEYALLMGHTLENPEENSLFFHPYFVEQERADLQQELVMIFNKIIDISSEDELQSAAKDMARVALISPNIALTKAVYEGVKSAGHSKSICSVLQKFHALCRLRCSESLSSRTLLCKTVNSVIMSVSSRQQENNLLNMLTLFLSSGPSEPSPLLSVQEFIEAAVLPFLNNTSMQGNIRTVLSLKLLNMAMATVSVAVDDQFLKKHLVPIIFCLCELLNESILFWDGLAPVNSLSEREELKELVLKALDMEVKLCCDMVQTNSSFSRAIEWLFRRLKSGFDWTVPLHLQHFFSTSCIKYKLSVPHCLLSVCEDLGEEWVADKDLDYGPEDVFTVLFEYCRVSETALQRILESFIPSKLTDRFEDIKKPVVTSLVQILPHSTWKEWKRILHICRHLIWKNILKVSVTEDIPSIDASEDHQGVCQLSVLLVNVMEVFCSPLCSSWATLYLWIYVIKHYITAVKEMVDQTTDPPTAALVFAHVCRVMTFVPPDCTDQLFVLCLDFVSRPLVSCTSERLRMAVNSLSSEVYKAALIQKLSQNM</sequence>
<organism evidence="1 2">
    <name type="scientific">Porites lobata</name>
    <dbReference type="NCBI Taxonomy" id="104759"/>
    <lineage>
        <taxon>Eukaryota</taxon>
        <taxon>Metazoa</taxon>
        <taxon>Cnidaria</taxon>
        <taxon>Anthozoa</taxon>
        <taxon>Hexacorallia</taxon>
        <taxon>Scleractinia</taxon>
        <taxon>Fungiina</taxon>
        <taxon>Poritidae</taxon>
        <taxon>Porites</taxon>
    </lineage>
</organism>
<dbReference type="Proteomes" id="UP001159405">
    <property type="component" value="Unassembled WGS sequence"/>
</dbReference>
<dbReference type="PANTHER" id="PTHR15571">
    <property type="entry name" value="GEM-ASSOCIATED PROTEIN 4"/>
    <property type="match status" value="1"/>
</dbReference>
<proteinExistence type="predicted"/>
<evidence type="ECO:0000313" key="1">
    <source>
        <dbReference type="EMBL" id="CAH3041774.1"/>
    </source>
</evidence>
<dbReference type="EMBL" id="CALNXK010000009">
    <property type="protein sequence ID" value="CAH3041774.1"/>
    <property type="molecule type" value="Genomic_DNA"/>
</dbReference>
<dbReference type="InterPro" id="IPR033265">
    <property type="entry name" value="GEMIN4"/>
</dbReference>